<dbReference type="Pfam" id="PF02502">
    <property type="entry name" value="LacAB_rpiB"/>
    <property type="match status" value="1"/>
</dbReference>
<reference evidence="5 6" key="2">
    <citation type="journal article" date="2015" name="PLoS ONE">
        <title>Whole-Genome Optical Mapping and Finished Genome Sequence of Sphingobacterium deserti sp. nov., a New Species Isolated from the Western Desert of China.</title>
        <authorList>
            <person name="Teng C."/>
            <person name="Zhou Z."/>
            <person name="Molnar I."/>
            <person name="Li X."/>
            <person name="Tang R."/>
            <person name="Chen M."/>
            <person name="Wang L."/>
            <person name="Su S."/>
            <person name="Zhang W."/>
            <person name="Lin M."/>
        </authorList>
    </citation>
    <scope>NUCLEOTIDE SEQUENCE [LARGE SCALE GENOMIC DNA]</scope>
    <source>
        <strain evidence="6">ACCC05744</strain>
    </source>
</reference>
<sequence>MSKKIAIGSDHAGFEYKTALIDFLKAAGYEVEDFGPATADSVDYPDFAHPVASNVEEGKAELGVLICGSANGVAITANKHQGIRAAIAWQNEIAALARQHNNANVICIPARFIDIELAKKIVDTFVTTEFEAGRHATRVNKIACS</sequence>
<dbReference type="Proteomes" id="UP000031802">
    <property type="component" value="Unassembled WGS sequence"/>
</dbReference>
<reference evidence="6" key="1">
    <citation type="submission" date="2014-04" db="EMBL/GenBank/DDBJ databases">
        <title>Whole-Genome optical mapping and complete genome sequence of Sphingobacterium deserti sp. nov., a new spaces isolated from desert in the west of China.</title>
        <authorList>
            <person name="Teng C."/>
            <person name="Zhou Z."/>
            <person name="Li X."/>
            <person name="Chen M."/>
            <person name="Lin M."/>
            <person name="Wang L."/>
            <person name="Su S."/>
            <person name="Zhang C."/>
            <person name="Zhang W."/>
        </authorList>
    </citation>
    <scope>NUCLEOTIDE SEQUENCE [LARGE SCALE GENOMIC DNA]</scope>
    <source>
        <strain evidence="6">ACCC05744</strain>
    </source>
</reference>
<keyword evidence="6" id="KW-1185">Reference proteome</keyword>
<keyword evidence="2 5" id="KW-0413">Isomerase</keyword>
<dbReference type="NCBIfam" id="NF004051">
    <property type="entry name" value="PRK05571.1"/>
    <property type="match status" value="1"/>
</dbReference>
<evidence type="ECO:0000256" key="3">
    <source>
        <dbReference type="PIRSR" id="PIRSR005384-1"/>
    </source>
</evidence>
<feature type="binding site" evidence="4">
    <location>
        <position position="101"/>
    </location>
    <ligand>
        <name>D-ribulose 5-phosphate</name>
        <dbReference type="ChEBI" id="CHEBI:58121"/>
    </ligand>
</feature>
<dbReference type="EMBL" id="JJMU01000013">
    <property type="protein sequence ID" value="KGE15361.1"/>
    <property type="molecule type" value="Genomic_DNA"/>
</dbReference>
<dbReference type="SUPFAM" id="SSF89623">
    <property type="entry name" value="Ribose/Galactose isomerase RpiB/AlsB"/>
    <property type="match status" value="1"/>
</dbReference>
<dbReference type="InterPro" id="IPR003500">
    <property type="entry name" value="RpiB_LacA_LacB"/>
</dbReference>
<feature type="binding site" evidence="4">
    <location>
        <position position="111"/>
    </location>
    <ligand>
        <name>D-ribulose 5-phosphate</name>
        <dbReference type="ChEBI" id="CHEBI:58121"/>
    </ligand>
</feature>
<evidence type="ECO:0000313" key="5">
    <source>
        <dbReference type="EMBL" id="KGE15361.1"/>
    </source>
</evidence>
<dbReference type="NCBIfam" id="TIGR01120">
    <property type="entry name" value="rpiB"/>
    <property type="match status" value="1"/>
</dbReference>
<dbReference type="NCBIfam" id="TIGR00689">
    <property type="entry name" value="rpiB_lacA_lacB"/>
    <property type="match status" value="1"/>
</dbReference>
<dbReference type="InterPro" id="IPR004785">
    <property type="entry name" value="RpiB"/>
</dbReference>
<dbReference type="GO" id="GO:0019316">
    <property type="term" value="P:D-allose catabolic process"/>
    <property type="evidence" value="ECO:0007669"/>
    <property type="project" value="TreeGrafter"/>
</dbReference>
<dbReference type="PANTHER" id="PTHR30345:SF0">
    <property type="entry name" value="DNA DAMAGE-REPAIR_TOLERATION PROTEIN DRT102"/>
    <property type="match status" value="1"/>
</dbReference>
<dbReference type="PATRIC" id="fig|1229276.3.peg.868"/>
<dbReference type="PIRSF" id="PIRSF005384">
    <property type="entry name" value="RpiB_LacA_B"/>
    <property type="match status" value="1"/>
</dbReference>
<dbReference type="AlphaFoldDB" id="A0A0B8T2W6"/>
<feature type="binding site" evidence="4">
    <location>
        <begin position="10"/>
        <end position="11"/>
    </location>
    <ligand>
        <name>D-ribulose 5-phosphate</name>
        <dbReference type="ChEBI" id="CHEBI:58121"/>
    </ligand>
</feature>
<comment type="similarity">
    <text evidence="1">Belongs to the LacAB/RpiB family.</text>
</comment>
<proteinExistence type="inferred from homology"/>
<dbReference type="STRING" id="1229276.DI53_0843"/>
<dbReference type="InterPro" id="IPR036569">
    <property type="entry name" value="RpiB_LacA_LacB_sf"/>
</dbReference>
<name>A0A0B8T2W6_9SPHI</name>
<accession>A0A0B8T2W6</accession>
<evidence type="ECO:0000256" key="2">
    <source>
        <dbReference type="ARBA" id="ARBA00023235"/>
    </source>
</evidence>
<protein>
    <submittedName>
        <fullName evidence="5">Sugar-phosphate isomerase, RpiB/LacA/LacB family</fullName>
    </submittedName>
</protein>
<dbReference type="eggNOG" id="COG0698">
    <property type="taxonomic scope" value="Bacteria"/>
</dbReference>
<dbReference type="Gene3D" id="3.40.1400.10">
    <property type="entry name" value="Sugar-phosphate isomerase, RpiB/LacA/LacB"/>
    <property type="match status" value="1"/>
</dbReference>
<comment type="caution">
    <text evidence="5">The sequence shown here is derived from an EMBL/GenBank/DDBJ whole genome shotgun (WGS) entry which is preliminary data.</text>
</comment>
<dbReference type="RefSeq" id="WP_037495731.1">
    <property type="nucleotide sequence ID" value="NZ_JJMU01000013.1"/>
</dbReference>
<dbReference type="GO" id="GO:0009052">
    <property type="term" value="P:pentose-phosphate shunt, non-oxidative branch"/>
    <property type="evidence" value="ECO:0007669"/>
    <property type="project" value="TreeGrafter"/>
</dbReference>
<feature type="binding site" evidence="4">
    <location>
        <position position="134"/>
    </location>
    <ligand>
        <name>D-ribulose 5-phosphate</name>
        <dbReference type="ChEBI" id="CHEBI:58121"/>
    </ligand>
</feature>
<feature type="active site" description="Proton donor" evidence="3">
    <location>
        <position position="100"/>
    </location>
</feature>
<gene>
    <name evidence="5" type="ORF">DI53_0843</name>
</gene>
<organism evidence="5 6">
    <name type="scientific">Sphingobacterium deserti</name>
    <dbReference type="NCBI Taxonomy" id="1229276"/>
    <lineage>
        <taxon>Bacteria</taxon>
        <taxon>Pseudomonadati</taxon>
        <taxon>Bacteroidota</taxon>
        <taxon>Sphingobacteriia</taxon>
        <taxon>Sphingobacteriales</taxon>
        <taxon>Sphingobacteriaceae</taxon>
        <taxon>Sphingobacterium</taxon>
    </lineage>
</organism>
<dbReference type="PANTHER" id="PTHR30345">
    <property type="entry name" value="RIBOSE-5-PHOSPHATE ISOMERASE B"/>
    <property type="match status" value="1"/>
</dbReference>
<evidence type="ECO:0000256" key="1">
    <source>
        <dbReference type="ARBA" id="ARBA00008754"/>
    </source>
</evidence>
<feature type="binding site" evidence="4">
    <location>
        <begin position="68"/>
        <end position="72"/>
    </location>
    <ligand>
        <name>D-ribulose 5-phosphate</name>
        <dbReference type="ChEBI" id="CHEBI:58121"/>
    </ligand>
</feature>
<evidence type="ECO:0000256" key="4">
    <source>
        <dbReference type="PIRSR" id="PIRSR005384-2"/>
    </source>
</evidence>
<dbReference type="GO" id="GO:0004751">
    <property type="term" value="F:ribose-5-phosphate isomerase activity"/>
    <property type="evidence" value="ECO:0007669"/>
    <property type="project" value="TreeGrafter"/>
</dbReference>
<feature type="binding site" evidence="4">
    <location>
        <position position="138"/>
    </location>
    <ligand>
        <name>D-ribulose 5-phosphate</name>
        <dbReference type="ChEBI" id="CHEBI:58121"/>
    </ligand>
</feature>
<feature type="active site" description="Proton acceptor" evidence="3">
    <location>
        <position position="67"/>
    </location>
</feature>
<dbReference type="OrthoDB" id="1778624at2"/>
<evidence type="ECO:0000313" key="6">
    <source>
        <dbReference type="Proteomes" id="UP000031802"/>
    </source>
</evidence>